<organism evidence="8 9">
    <name type="scientific">Chytriomyces confervae</name>
    <dbReference type="NCBI Taxonomy" id="246404"/>
    <lineage>
        <taxon>Eukaryota</taxon>
        <taxon>Fungi</taxon>
        <taxon>Fungi incertae sedis</taxon>
        <taxon>Chytridiomycota</taxon>
        <taxon>Chytridiomycota incertae sedis</taxon>
        <taxon>Chytridiomycetes</taxon>
        <taxon>Chytridiales</taxon>
        <taxon>Chytriomycetaceae</taxon>
        <taxon>Chytriomyces</taxon>
    </lineage>
</organism>
<dbReference type="SUPFAM" id="SSF51905">
    <property type="entry name" value="FAD/NAD(P)-binding domain"/>
    <property type="match status" value="1"/>
</dbReference>
<evidence type="ECO:0000256" key="2">
    <source>
        <dbReference type="ARBA" id="ARBA00022630"/>
    </source>
</evidence>
<evidence type="ECO:0000259" key="7">
    <source>
        <dbReference type="Pfam" id="PF01494"/>
    </source>
</evidence>
<proteinExistence type="inferred from homology"/>
<dbReference type="Pfam" id="PF01494">
    <property type="entry name" value="FAD_binding_3"/>
    <property type="match status" value="1"/>
</dbReference>
<keyword evidence="3" id="KW-0274">FAD</keyword>
<reference evidence="8 9" key="1">
    <citation type="journal article" date="2019" name="Sci. Rep.">
        <title>Comparative genomics of chytrid fungi reveal insights into the obligate biotrophic and pathogenic lifestyle of Synchytrium endobioticum.</title>
        <authorList>
            <person name="van de Vossenberg B.T.L.H."/>
            <person name="Warris S."/>
            <person name="Nguyen H.D.T."/>
            <person name="van Gent-Pelzer M.P.E."/>
            <person name="Joly D.L."/>
            <person name="van de Geest H.C."/>
            <person name="Bonants P.J.M."/>
            <person name="Smith D.S."/>
            <person name="Levesque C.A."/>
            <person name="van der Lee T.A.J."/>
        </authorList>
    </citation>
    <scope>NUCLEOTIDE SEQUENCE [LARGE SCALE GENOMIC DNA]</scope>
    <source>
        <strain evidence="8 9">CBS 675.73</strain>
    </source>
</reference>
<dbReference type="GO" id="GO:0004497">
    <property type="term" value="F:monooxygenase activity"/>
    <property type="evidence" value="ECO:0007669"/>
    <property type="project" value="UniProtKB-KW"/>
</dbReference>
<evidence type="ECO:0000256" key="3">
    <source>
        <dbReference type="ARBA" id="ARBA00022827"/>
    </source>
</evidence>
<dbReference type="Gene3D" id="3.50.50.60">
    <property type="entry name" value="FAD/NAD(P)-binding domain"/>
    <property type="match status" value="1"/>
</dbReference>
<feature type="domain" description="FAD-binding" evidence="7">
    <location>
        <begin position="3"/>
        <end position="367"/>
    </location>
</feature>
<dbReference type="STRING" id="246404.A0A507DRD3"/>
<dbReference type="PANTHER" id="PTHR13789:SF309">
    <property type="entry name" value="PUTATIVE (AFU_ORTHOLOGUE AFUA_6G14510)-RELATED"/>
    <property type="match status" value="1"/>
</dbReference>
<dbReference type="InterPro" id="IPR036188">
    <property type="entry name" value="FAD/NAD-bd_sf"/>
</dbReference>
<protein>
    <recommendedName>
        <fullName evidence="7">FAD-binding domain-containing protein</fullName>
    </recommendedName>
</protein>
<dbReference type="AlphaFoldDB" id="A0A507DRD3"/>
<keyword evidence="9" id="KW-1185">Reference proteome</keyword>
<keyword evidence="5" id="KW-0503">Monooxygenase</keyword>
<gene>
    <name evidence="8" type="ORF">CcCBS67573_g09622</name>
</gene>
<dbReference type="OrthoDB" id="1716816at2759"/>
<dbReference type="GO" id="GO:0071949">
    <property type="term" value="F:FAD binding"/>
    <property type="evidence" value="ECO:0007669"/>
    <property type="project" value="InterPro"/>
</dbReference>
<evidence type="ECO:0000256" key="5">
    <source>
        <dbReference type="ARBA" id="ARBA00023033"/>
    </source>
</evidence>
<feature type="chain" id="PRO_5021232385" description="FAD-binding domain-containing protein" evidence="6">
    <location>
        <begin position="21"/>
        <end position="424"/>
    </location>
</feature>
<feature type="signal peptide" evidence="6">
    <location>
        <begin position="1"/>
        <end position="20"/>
    </location>
</feature>
<comment type="similarity">
    <text evidence="1">Belongs to the paxM FAD-dependent monooxygenase family.</text>
</comment>
<comment type="caution">
    <text evidence="8">The sequence shown here is derived from an EMBL/GenBank/DDBJ whole genome shotgun (WGS) entry which is preliminary data.</text>
</comment>
<dbReference type="Proteomes" id="UP000320333">
    <property type="component" value="Unassembled WGS sequence"/>
</dbReference>
<keyword evidence="2" id="KW-0285">Flavoprotein</keyword>
<sequence>MQFVIVGAGLVGASLAVALAQEGHECILHDRFDMVEAAVQAKGGLVTVSFGDVGGHVMIQTNGLRILKRMGILQQVLDAGLISPTVCTSKMDGTKPLRVNMFVEGEDDDIKNPVQILRTLLHNILMKACDAVGVRCFTGKKLVAFTQTPDSVECRFEDGFVAHGDFLIGADGVHSATRKLLFGQDKVAQFTGVVGYLGCVDLKANSLTVDHPTTFHVDRLSKCEVVMFRVSEDKLAWRVTEYAEPDTEATDSWRAYSNLPKESERLANMVEKWGLPQMYVECIRKSYRITPVTIYDLPDIPKFCDGRVLLIGDAAHGMRPNFGQGLSLGLEDVGTLRELFKMFPEPADYKKVFDLYEKTRIPRTHNIAGRSRGMAATVYADTPMRANLSHFKTRLFYLSMNWGLLPHPNAFNYEEALAAAIKEV</sequence>
<dbReference type="EMBL" id="QEAP01000915">
    <property type="protein sequence ID" value="TPX54096.1"/>
    <property type="molecule type" value="Genomic_DNA"/>
</dbReference>
<keyword evidence="6" id="KW-0732">Signal</keyword>
<accession>A0A507DRD3</accession>
<evidence type="ECO:0000256" key="4">
    <source>
        <dbReference type="ARBA" id="ARBA00023002"/>
    </source>
</evidence>
<evidence type="ECO:0000313" key="8">
    <source>
        <dbReference type="EMBL" id="TPX54096.1"/>
    </source>
</evidence>
<name>A0A507DRD3_9FUNG</name>
<dbReference type="InterPro" id="IPR002938">
    <property type="entry name" value="FAD-bd"/>
</dbReference>
<dbReference type="InterPro" id="IPR050493">
    <property type="entry name" value="FAD-dep_Monooxygenase_BioMet"/>
</dbReference>
<evidence type="ECO:0000313" key="9">
    <source>
        <dbReference type="Proteomes" id="UP000320333"/>
    </source>
</evidence>
<evidence type="ECO:0000256" key="6">
    <source>
        <dbReference type="SAM" id="SignalP"/>
    </source>
</evidence>
<evidence type="ECO:0000256" key="1">
    <source>
        <dbReference type="ARBA" id="ARBA00007992"/>
    </source>
</evidence>
<keyword evidence="4" id="KW-0560">Oxidoreductase</keyword>
<dbReference type="PRINTS" id="PR00420">
    <property type="entry name" value="RNGMNOXGNASE"/>
</dbReference>
<dbReference type="PANTHER" id="PTHR13789">
    <property type="entry name" value="MONOOXYGENASE"/>
    <property type="match status" value="1"/>
</dbReference>